<accession>A0ABS9H1W9</accession>
<dbReference type="InterPro" id="IPR023187">
    <property type="entry name" value="Tscrpt_reg_MarR-type_CS"/>
</dbReference>
<keyword evidence="2" id="KW-0238">DNA-binding</keyword>
<feature type="domain" description="HTH marR-type" evidence="4">
    <location>
        <begin position="5"/>
        <end position="137"/>
    </location>
</feature>
<dbReference type="InterPro" id="IPR036388">
    <property type="entry name" value="WH-like_DNA-bd_sf"/>
</dbReference>
<evidence type="ECO:0000259" key="4">
    <source>
        <dbReference type="PROSITE" id="PS50995"/>
    </source>
</evidence>
<evidence type="ECO:0000313" key="5">
    <source>
        <dbReference type="EMBL" id="MCF6138979.1"/>
    </source>
</evidence>
<evidence type="ECO:0000256" key="3">
    <source>
        <dbReference type="ARBA" id="ARBA00023163"/>
    </source>
</evidence>
<dbReference type="Pfam" id="PF01047">
    <property type="entry name" value="MarR"/>
    <property type="match status" value="1"/>
</dbReference>
<evidence type="ECO:0000313" key="6">
    <source>
        <dbReference type="Proteomes" id="UP001649381"/>
    </source>
</evidence>
<dbReference type="PANTHER" id="PTHR42756">
    <property type="entry name" value="TRANSCRIPTIONAL REGULATOR, MARR"/>
    <property type="match status" value="1"/>
</dbReference>
<dbReference type="SUPFAM" id="SSF46785">
    <property type="entry name" value="Winged helix' DNA-binding domain"/>
    <property type="match status" value="1"/>
</dbReference>
<dbReference type="InterPro" id="IPR000835">
    <property type="entry name" value="HTH_MarR-typ"/>
</dbReference>
<dbReference type="RefSeq" id="WP_236337605.1">
    <property type="nucleotide sequence ID" value="NZ_JAKIJS010000001.1"/>
</dbReference>
<dbReference type="InterPro" id="IPR036390">
    <property type="entry name" value="WH_DNA-bd_sf"/>
</dbReference>
<gene>
    <name evidence="5" type="ORF">L2716_14665</name>
</gene>
<name>A0ABS9H1W9_9BACL</name>
<comment type="caution">
    <text evidence="5">The sequence shown here is derived from an EMBL/GenBank/DDBJ whole genome shotgun (WGS) entry which is preliminary data.</text>
</comment>
<dbReference type="PANTHER" id="PTHR42756:SF1">
    <property type="entry name" value="TRANSCRIPTIONAL REPRESSOR OF EMRAB OPERON"/>
    <property type="match status" value="1"/>
</dbReference>
<organism evidence="5 6">
    <name type="scientific">Pseudalkalibacillus berkeleyi</name>
    <dbReference type="NCBI Taxonomy" id="1069813"/>
    <lineage>
        <taxon>Bacteria</taxon>
        <taxon>Bacillati</taxon>
        <taxon>Bacillota</taxon>
        <taxon>Bacilli</taxon>
        <taxon>Bacillales</taxon>
        <taxon>Fictibacillaceae</taxon>
        <taxon>Pseudalkalibacillus</taxon>
    </lineage>
</organism>
<dbReference type="PROSITE" id="PS50995">
    <property type="entry name" value="HTH_MARR_2"/>
    <property type="match status" value="1"/>
</dbReference>
<proteinExistence type="predicted"/>
<dbReference type="Proteomes" id="UP001649381">
    <property type="component" value="Unassembled WGS sequence"/>
</dbReference>
<dbReference type="Gene3D" id="1.10.10.10">
    <property type="entry name" value="Winged helix-like DNA-binding domain superfamily/Winged helix DNA-binding domain"/>
    <property type="match status" value="1"/>
</dbReference>
<reference evidence="5 6" key="1">
    <citation type="submission" date="2022-01" db="EMBL/GenBank/DDBJ databases">
        <title>Alkalihalobacillus sp. EGI L200015, a novel bacterium isolated from a salt lake sediment.</title>
        <authorList>
            <person name="Gao L."/>
            <person name="Fang B.-Z."/>
            <person name="Li W.-J."/>
        </authorList>
    </citation>
    <scope>NUCLEOTIDE SEQUENCE [LARGE SCALE GENOMIC DNA]</scope>
    <source>
        <strain evidence="5 6">KCTC 12718</strain>
    </source>
</reference>
<evidence type="ECO:0000256" key="1">
    <source>
        <dbReference type="ARBA" id="ARBA00023015"/>
    </source>
</evidence>
<sequence length="144" mass="16441">MKDTSLELFVVLSKASQSMMEVARKDIQSYGLNPTEFAVMELLYHKGPHPLQKIGEKILLASGSITYVVDKLEEKGHLERKACPNDRRITHAYLSEQGKKRMEEIFPPHHKVLKQAMEGITEEEKQLIIPILKKLGKYADSEHS</sequence>
<keyword evidence="1" id="KW-0805">Transcription regulation</keyword>
<dbReference type="PRINTS" id="PR00598">
    <property type="entry name" value="HTHMARR"/>
</dbReference>
<keyword evidence="3" id="KW-0804">Transcription</keyword>
<keyword evidence="6" id="KW-1185">Reference proteome</keyword>
<evidence type="ECO:0000256" key="2">
    <source>
        <dbReference type="ARBA" id="ARBA00023125"/>
    </source>
</evidence>
<protein>
    <submittedName>
        <fullName evidence="5">MarR family transcriptional regulator</fullName>
    </submittedName>
</protein>
<dbReference type="PROSITE" id="PS01117">
    <property type="entry name" value="HTH_MARR_1"/>
    <property type="match status" value="1"/>
</dbReference>
<dbReference type="EMBL" id="JAKIJS010000001">
    <property type="protein sequence ID" value="MCF6138979.1"/>
    <property type="molecule type" value="Genomic_DNA"/>
</dbReference>
<dbReference type="SMART" id="SM00347">
    <property type="entry name" value="HTH_MARR"/>
    <property type="match status" value="1"/>
</dbReference>